<name>A0A835IIQ0_9MAGN</name>
<accession>A0A835IIQ0</accession>
<proteinExistence type="predicted"/>
<sequence>MDLYELENPCKASQDNIQARQEVNTGKDAALPLISTTTAKTSEQEKRRDFGFYASVLIEIDLAKPIPQQFEVEEEEGKTFLQDVDVGKLPKFCPHCKVVGHIMAECSVMRRSREKEGSHNHTEATGKGKRKLGPKRRTSEERKK</sequence>
<evidence type="ECO:0000313" key="3">
    <source>
        <dbReference type="Proteomes" id="UP000631114"/>
    </source>
</evidence>
<feature type="region of interest" description="Disordered" evidence="1">
    <location>
        <begin position="111"/>
        <end position="144"/>
    </location>
</feature>
<reference evidence="2 3" key="1">
    <citation type="submission" date="2020-10" db="EMBL/GenBank/DDBJ databases">
        <title>The Coptis chinensis genome and diversification of protoberbering-type alkaloids.</title>
        <authorList>
            <person name="Wang B."/>
            <person name="Shu S."/>
            <person name="Song C."/>
            <person name="Liu Y."/>
        </authorList>
    </citation>
    <scope>NUCLEOTIDE SEQUENCE [LARGE SCALE GENOMIC DNA]</scope>
    <source>
        <strain evidence="2">HL-2020</strain>
        <tissue evidence="2">Leaf</tissue>
    </source>
</reference>
<evidence type="ECO:0008006" key="4">
    <source>
        <dbReference type="Google" id="ProtNLM"/>
    </source>
</evidence>
<dbReference type="EMBL" id="JADFTS010000003">
    <property type="protein sequence ID" value="KAF9617909.1"/>
    <property type="molecule type" value="Genomic_DNA"/>
</dbReference>
<protein>
    <recommendedName>
        <fullName evidence="4">Zinc knuckle CX2CX4HX4C domain-containing protein</fullName>
    </recommendedName>
</protein>
<feature type="compositionally biased region" description="Basic and acidic residues" evidence="1">
    <location>
        <begin position="111"/>
        <end position="126"/>
    </location>
</feature>
<dbReference type="PANTHER" id="PTHR31286:SF60">
    <property type="entry name" value="PROTEIN, PUTATIVE-RELATED"/>
    <property type="match status" value="1"/>
</dbReference>
<organism evidence="2 3">
    <name type="scientific">Coptis chinensis</name>
    <dbReference type="NCBI Taxonomy" id="261450"/>
    <lineage>
        <taxon>Eukaryota</taxon>
        <taxon>Viridiplantae</taxon>
        <taxon>Streptophyta</taxon>
        <taxon>Embryophyta</taxon>
        <taxon>Tracheophyta</taxon>
        <taxon>Spermatophyta</taxon>
        <taxon>Magnoliopsida</taxon>
        <taxon>Ranunculales</taxon>
        <taxon>Ranunculaceae</taxon>
        <taxon>Coptidoideae</taxon>
        <taxon>Coptis</taxon>
    </lineage>
</organism>
<evidence type="ECO:0000313" key="2">
    <source>
        <dbReference type="EMBL" id="KAF9617909.1"/>
    </source>
</evidence>
<comment type="caution">
    <text evidence="2">The sequence shown here is derived from an EMBL/GenBank/DDBJ whole genome shotgun (WGS) entry which is preliminary data.</text>
</comment>
<dbReference type="Proteomes" id="UP000631114">
    <property type="component" value="Unassembled WGS sequence"/>
</dbReference>
<dbReference type="OrthoDB" id="1924068at2759"/>
<dbReference type="AlphaFoldDB" id="A0A835IIQ0"/>
<evidence type="ECO:0000256" key="1">
    <source>
        <dbReference type="SAM" id="MobiDB-lite"/>
    </source>
</evidence>
<dbReference type="PANTHER" id="PTHR31286">
    <property type="entry name" value="GLYCINE-RICH CELL WALL STRUCTURAL PROTEIN 1.8-LIKE"/>
    <property type="match status" value="1"/>
</dbReference>
<gene>
    <name evidence="2" type="ORF">IFM89_039128</name>
</gene>
<keyword evidence="3" id="KW-1185">Reference proteome</keyword>
<feature type="compositionally biased region" description="Basic residues" evidence="1">
    <location>
        <begin position="127"/>
        <end position="136"/>
    </location>
</feature>
<dbReference type="InterPro" id="IPR040256">
    <property type="entry name" value="At4g02000-like"/>
</dbReference>